<name>A0A8K0IN08_COCNU</name>
<evidence type="ECO:0000313" key="2">
    <source>
        <dbReference type="Proteomes" id="UP000797356"/>
    </source>
</evidence>
<dbReference type="Proteomes" id="UP000797356">
    <property type="component" value="Chromosome 11"/>
</dbReference>
<evidence type="ECO:0000313" key="1">
    <source>
        <dbReference type="EMBL" id="KAG1363256.1"/>
    </source>
</evidence>
<sequence length="54" mass="6088">MVALQSVIFEGTSRPRAARNYQIQMVGFPPKQHPDEKKMIEEAGLADSVVIQKF</sequence>
<dbReference type="AlphaFoldDB" id="A0A8K0IN08"/>
<protein>
    <submittedName>
        <fullName evidence="1">Putative Plant UBX domain-containing protein 4</fullName>
    </submittedName>
</protein>
<accession>A0A8K0IN08</accession>
<reference evidence="1" key="2">
    <citation type="submission" date="2019-07" db="EMBL/GenBank/DDBJ databases">
        <authorList>
            <person name="Yang Y."/>
            <person name="Bocs S."/>
            <person name="Baudouin L."/>
        </authorList>
    </citation>
    <scope>NUCLEOTIDE SEQUENCE</scope>
    <source>
        <tissue evidence="1">Spear leaf of Hainan Tall coconut</tissue>
    </source>
</reference>
<organism evidence="1 2">
    <name type="scientific">Cocos nucifera</name>
    <name type="common">Coconut palm</name>
    <dbReference type="NCBI Taxonomy" id="13894"/>
    <lineage>
        <taxon>Eukaryota</taxon>
        <taxon>Viridiplantae</taxon>
        <taxon>Streptophyta</taxon>
        <taxon>Embryophyta</taxon>
        <taxon>Tracheophyta</taxon>
        <taxon>Spermatophyta</taxon>
        <taxon>Magnoliopsida</taxon>
        <taxon>Liliopsida</taxon>
        <taxon>Arecaceae</taxon>
        <taxon>Arecoideae</taxon>
        <taxon>Cocoseae</taxon>
        <taxon>Attaleinae</taxon>
        <taxon>Cocos</taxon>
    </lineage>
</organism>
<dbReference type="EMBL" id="CM017882">
    <property type="protein sequence ID" value="KAG1363256.1"/>
    <property type="molecule type" value="Genomic_DNA"/>
</dbReference>
<reference evidence="1" key="1">
    <citation type="journal article" date="2017" name="Gigascience">
        <title>The genome draft of coconut (Cocos nucifera).</title>
        <authorList>
            <person name="Xiao Y."/>
            <person name="Xu P."/>
            <person name="Fan H."/>
            <person name="Baudouin L."/>
            <person name="Xia W."/>
            <person name="Bocs S."/>
            <person name="Xu J."/>
            <person name="Li Q."/>
            <person name="Guo A."/>
            <person name="Zhou L."/>
            <person name="Li J."/>
            <person name="Wu Y."/>
            <person name="Ma Z."/>
            <person name="Armero A."/>
            <person name="Issali A.E."/>
            <person name="Liu N."/>
            <person name="Peng M."/>
            <person name="Yang Y."/>
        </authorList>
    </citation>
    <scope>NUCLEOTIDE SEQUENCE</scope>
    <source>
        <tissue evidence="1">Spear leaf of Hainan Tall coconut</tissue>
    </source>
</reference>
<dbReference type="OrthoDB" id="25887at2759"/>
<gene>
    <name evidence="1" type="ORF">COCNU_11G000830</name>
</gene>
<comment type="caution">
    <text evidence="1">The sequence shown here is derived from an EMBL/GenBank/DDBJ whole genome shotgun (WGS) entry which is preliminary data.</text>
</comment>
<keyword evidence="2" id="KW-1185">Reference proteome</keyword>
<proteinExistence type="predicted"/>
<dbReference type="Gene3D" id="3.10.20.90">
    <property type="entry name" value="Phosphatidylinositol 3-kinase Catalytic Subunit, Chain A, domain 1"/>
    <property type="match status" value="1"/>
</dbReference>